<dbReference type="EMBL" id="JBHTLM010000003">
    <property type="protein sequence ID" value="MFD1175747.1"/>
    <property type="molecule type" value="Genomic_DNA"/>
</dbReference>
<dbReference type="GO" id="GO:0016787">
    <property type="term" value="F:hydrolase activity"/>
    <property type="evidence" value="ECO:0007669"/>
    <property type="project" value="UniProtKB-KW"/>
</dbReference>
<dbReference type="Gene3D" id="3.40.50.850">
    <property type="entry name" value="Isochorismatase-like"/>
    <property type="match status" value="1"/>
</dbReference>
<feature type="domain" description="Isochorismatase-like" evidence="3">
    <location>
        <begin position="4"/>
        <end position="140"/>
    </location>
</feature>
<evidence type="ECO:0000256" key="1">
    <source>
        <dbReference type="ARBA" id="ARBA00006336"/>
    </source>
</evidence>
<evidence type="ECO:0000259" key="3">
    <source>
        <dbReference type="Pfam" id="PF00857"/>
    </source>
</evidence>
<dbReference type="PANTHER" id="PTHR43540:SF6">
    <property type="entry name" value="ISOCHORISMATASE-LIKE DOMAIN-CONTAINING PROTEIN"/>
    <property type="match status" value="1"/>
</dbReference>
<evidence type="ECO:0000313" key="4">
    <source>
        <dbReference type="EMBL" id="MFD1175747.1"/>
    </source>
</evidence>
<keyword evidence="5" id="KW-1185">Reference proteome</keyword>
<sequence>MKPALLIIDMQQGLLTSPHAQAKIPGACEVINYVADLFRKAGRPVVIVQDLESGGSEDSPDFAVIPEIRIDETDLRITKEWSNAFWKTNLEQILREQDTDFVIACGFAAEYCVTFSFNGARERGFKAAILQHGIIGEHPDAVAGVIRDRNIISYPVIEAVLKN</sequence>
<dbReference type="Pfam" id="PF00857">
    <property type="entry name" value="Isochorismatase"/>
    <property type="match status" value="1"/>
</dbReference>
<comment type="caution">
    <text evidence="4">The sequence shown here is derived from an EMBL/GenBank/DDBJ whole genome shotgun (WGS) entry which is preliminary data.</text>
</comment>
<dbReference type="InterPro" id="IPR050272">
    <property type="entry name" value="Isochorismatase-like_hydrls"/>
</dbReference>
<evidence type="ECO:0000256" key="2">
    <source>
        <dbReference type="ARBA" id="ARBA00022801"/>
    </source>
</evidence>
<comment type="similarity">
    <text evidence="1">Belongs to the isochorismatase family.</text>
</comment>
<accession>A0ABW3RTG5</accession>
<dbReference type="Proteomes" id="UP001597262">
    <property type="component" value="Unassembled WGS sequence"/>
</dbReference>
<dbReference type="InterPro" id="IPR000868">
    <property type="entry name" value="Isochorismatase-like_dom"/>
</dbReference>
<dbReference type="InterPro" id="IPR036380">
    <property type="entry name" value="Isochorismatase-like_sf"/>
</dbReference>
<keyword evidence="2 4" id="KW-0378">Hydrolase</keyword>
<name>A0ABW3RTG5_9BACL</name>
<evidence type="ECO:0000313" key="5">
    <source>
        <dbReference type="Proteomes" id="UP001597262"/>
    </source>
</evidence>
<organism evidence="4 5">
    <name type="scientific">Paenibacillus puldeungensis</name>
    <dbReference type="NCBI Taxonomy" id="696536"/>
    <lineage>
        <taxon>Bacteria</taxon>
        <taxon>Bacillati</taxon>
        <taxon>Bacillota</taxon>
        <taxon>Bacilli</taxon>
        <taxon>Bacillales</taxon>
        <taxon>Paenibacillaceae</taxon>
        <taxon>Paenibacillus</taxon>
    </lineage>
</organism>
<reference evidence="5" key="1">
    <citation type="journal article" date="2019" name="Int. J. Syst. Evol. Microbiol.">
        <title>The Global Catalogue of Microorganisms (GCM) 10K type strain sequencing project: providing services to taxonomists for standard genome sequencing and annotation.</title>
        <authorList>
            <consortium name="The Broad Institute Genomics Platform"/>
            <consortium name="The Broad Institute Genome Sequencing Center for Infectious Disease"/>
            <person name="Wu L."/>
            <person name="Ma J."/>
        </authorList>
    </citation>
    <scope>NUCLEOTIDE SEQUENCE [LARGE SCALE GENOMIC DNA]</scope>
    <source>
        <strain evidence="5">CCUG 59189</strain>
    </source>
</reference>
<protein>
    <submittedName>
        <fullName evidence="4">Cysteine hydrolase family protein</fullName>
    </submittedName>
</protein>
<dbReference type="RefSeq" id="WP_379317427.1">
    <property type="nucleotide sequence ID" value="NZ_JBHTLM010000003.1"/>
</dbReference>
<proteinExistence type="inferred from homology"/>
<gene>
    <name evidence="4" type="ORF">ACFQ3W_05435</name>
</gene>
<dbReference type="SUPFAM" id="SSF52499">
    <property type="entry name" value="Isochorismatase-like hydrolases"/>
    <property type="match status" value="1"/>
</dbReference>
<dbReference type="PANTHER" id="PTHR43540">
    <property type="entry name" value="PEROXYUREIDOACRYLATE/UREIDOACRYLATE AMIDOHYDROLASE-RELATED"/>
    <property type="match status" value="1"/>
</dbReference>